<gene>
    <name evidence="2" type="ORF">E2C01_023817</name>
</gene>
<evidence type="ECO:0000313" key="3">
    <source>
        <dbReference type="Proteomes" id="UP000324222"/>
    </source>
</evidence>
<evidence type="ECO:0000313" key="2">
    <source>
        <dbReference type="EMBL" id="MPC30549.1"/>
    </source>
</evidence>
<name>A0A5B7EB24_PORTR</name>
<keyword evidence="3" id="KW-1185">Reference proteome</keyword>
<keyword evidence="1" id="KW-0812">Transmembrane</keyword>
<sequence length="102" mass="11126">MHSSFSFMVHTSYRANLLKHCHVEKLLRVCLFITVPGFVGLAILAGQLREGTTRLCMPICASWRDSANLSSAILISSSVTWEPAEVHTRLIAALGKAAGEQT</sequence>
<reference evidence="2 3" key="1">
    <citation type="submission" date="2019-05" db="EMBL/GenBank/DDBJ databases">
        <title>Another draft genome of Portunus trituberculatus and its Hox gene families provides insights of decapod evolution.</title>
        <authorList>
            <person name="Jeong J.-H."/>
            <person name="Song I."/>
            <person name="Kim S."/>
            <person name="Choi T."/>
            <person name="Kim D."/>
            <person name="Ryu S."/>
            <person name="Kim W."/>
        </authorList>
    </citation>
    <scope>NUCLEOTIDE SEQUENCE [LARGE SCALE GENOMIC DNA]</scope>
    <source>
        <tissue evidence="2">Muscle</tissue>
    </source>
</reference>
<feature type="transmembrane region" description="Helical" evidence="1">
    <location>
        <begin position="26"/>
        <end position="45"/>
    </location>
</feature>
<organism evidence="2 3">
    <name type="scientific">Portunus trituberculatus</name>
    <name type="common">Swimming crab</name>
    <name type="synonym">Neptunus trituberculatus</name>
    <dbReference type="NCBI Taxonomy" id="210409"/>
    <lineage>
        <taxon>Eukaryota</taxon>
        <taxon>Metazoa</taxon>
        <taxon>Ecdysozoa</taxon>
        <taxon>Arthropoda</taxon>
        <taxon>Crustacea</taxon>
        <taxon>Multicrustacea</taxon>
        <taxon>Malacostraca</taxon>
        <taxon>Eumalacostraca</taxon>
        <taxon>Eucarida</taxon>
        <taxon>Decapoda</taxon>
        <taxon>Pleocyemata</taxon>
        <taxon>Brachyura</taxon>
        <taxon>Eubrachyura</taxon>
        <taxon>Portunoidea</taxon>
        <taxon>Portunidae</taxon>
        <taxon>Portuninae</taxon>
        <taxon>Portunus</taxon>
    </lineage>
</organism>
<dbReference type="EMBL" id="VSRR010002276">
    <property type="protein sequence ID" value="MPC30549.1"/>
    <property type="molecule type" value="Genomic_DNA"/>
</dbReference>
<keyword evidence="1" id="KW-0472">Membrane</keyword>
<comment type="caution">
    <text evidence="2">The sequence shown here is derived from an EMBL/GenBank/DDBJ whole genome shotgun (WGS) entry which is preliminary data.</text>
</comment>
<proteinExistence type="predicted"/>
<dbReference type="Proteomes" id="UP000324222">
    <property type="component" value="Unassembled WGS sequence"/>
</dbReference>
<keyword evidence="1" id="KW-1133">Transmembrane helix</keyword>
<evidence type="ECO:0000256" key="1">
    <source>
        <dbReference type="SAM" id="Phobius"/>
    </source>
</evidence>
<accession>A0A5B7EB24</accession>
<dbReference type="AlphaFoldDB" id="A0A5B7EB24"/>
<protein>
    <submittedName>
        <fullName evidence="2">Uncharacterized protein</fullName>
    </submittedName>
</protein>